<evidence type="ECO:0000256" key="14">
    <source>
        <dbReference type="ARBA" id="ARBA00048415"/>
    </source>
</evidence>
<keyword evidence="7" id="KW-0007">Acetylation</keyword>
<feature type="domain" description="HTTM-like" evidence="16">
    <location>
        <begin position="51"/>
        <end position="309"/>
    </location>
</feature>
<keyword evidence="5" id="KW-0256">Endoplasmic reticulum</keyword>
<dbReference type="GO" id="GO:0005789">
    <property type="term" value="C:endoplasmic reticulum membrane"/>
    <property type="evidence" value="ECO:0007669"/>
    <property type="project" value="UniProtKB-SubCell"/>
</dbReference>
<name>A0A1B6CFW1_9HEMI</name>
<comment type="subcellular location">
    <subcellularLocation>
        <location evidence="1">Endoplasmic reticulum membrane</location>
        <topology evidence="1">Multi-pass membrane protein</topology>
    </subcellularLocation>
</comment>
<feature type="transmembrane region" description="Helical" evidence="15">
    <location>
        <begin position="246"/>
        <end position="266"/>
    </location>
</feature>
<dbReference type="SUPFAM" id="SSF51182">
    <property type="entry name" value="RmlC-like cupins"/>
    <property type="match status" value="1"/>
</dbReference>
<dbReference type="AlphaFoldDB" id="A0A1B6CFW1"/>
<proteinExistence type="predicted"/>
<accession>A0A1B6CFW1</accession>
<dbReference type="CDD" id="cd02208">
    <property type="entry name" value="cupin_RmlC-like"/>
    <property type="match status" value="1"/>
</dbReference>
<dbReference type="Gene3D" id="2.60.120.10">
    <property type="entry name" value="Jelly Rolls"/>
    <property type="match status" value="1"/>
</dbReference>
<evidence type="ECO:0000256" key="4">
    <source>
        <dbReference type="ARBA" id="ARBA00022692"/>
    </source>
</evidence>
<organism evidence="17">
    <name type="scientific">Clastoptera arizonana</name>
    <name type="common">Arizona spittle bug</name>
    <dbReference type="NCBI Taxonomy" id="38151"/>
    <lineage>
        <taxon>Eukaryota</taxon>
        <taxon>Metazoa</taxon>
        <taxon>Ecdysozoa</taxon>
        <taxon>Arthropoda</taxon>
        <taxon>Hexapoda</taxon>
        <taxon>Insecta</taxon>
        <taxon>Pterygota</taxon>
        <taxon>Neoptera</taxon>
        <taxon>Paraneoptera</taxon>
        <taxon>Hemiptera</taxon>
        <taxon>Auchenorrhyncha</taxon>
        <taxon>Cercopoidea</taxon>
        <taxon>Clastopteridae</taxon>
        <taxon>Clastoptera</taxon>
    </lineage>
</organism>
<evidence type="ECO:0000256" key="1">
    <source>
        <dbReference type="ARBA" id="ARBA00004477"/>
    </source>
</evidence>
<keyword evidence="4 15" id="KW-0812">Transmembrane</keyword>
<dbReference type="InterPro" id="IPR053935">
    <property type="entry name" value="VKGC_lumenal_dom"/>
</dbReference>
<evidence type="ECO:0000256" key="2">
    <source>
        <dbReference type="ARBA" id="ARBA00012248"/>
    </source>
</evidence>
<evidence type="ECO:0000313" key="17">
    <source>
        <dbReference type="EMBL" id="JAS12279.1"/>
    </source>
</evidence>
<evidence type="ECO:0000256" key="12">
    <source>
        <dbReference type="ARBA" id="ARBA00030249"/>
    </source>
</evidence>
<dbReference type="EMBL" id="GEDC01018220">
    <property type="protein sequence ID" value="JAS19078.1"/>
    <property type="molecule type" value="Transcribed_RNA"/>
</dbReference>
<feature type="transmembrane region" description="Helical" evidence="15">
    <location>
        <begin position="191"/>
        <end position="210"/>
    </location>
</feature>
<evidence type="ECO:0000256" key="10">
    <source>
        <dbReference type="ARBA" id="ARBA00023239"/>
    </source>
</evidence>
<dbReference type="InterPro" id="IPR014710">
    <property type="entry name" value="RmlC-like_jellyroll"/>
</dbReference>
<feature type="transmembrane region" description="Helical" evidence="15">
    <location>
        <begin position="286"/>
        <end position="306"/>
    </location>
</feature>
<evidence type="ECO:0000256" key="9">
    <source>
        <dbReference type="ARBA" id="ARBA00023157"/>
    </source>
</evidence>
<dbReference type="EMBL" id="GEDC01025019">
    <property type="protein sequence ID" value="JAS12279.1"/>
    <property type="molecule type" value="Transcribed_RNA"/>
</dbReference>
<dbReference type="InterPro" id="IPR011051">
    <property type="entry name" value="RmlC_Cupin_sf"/>
</dbReference>
<dbReference type="InterPro" id="IPR007782">
    <property type="entry name" value="VKG_COase"/>
</dbReference>
<evidence type="ECO:0000256" key="7">
    <source>
        <dbReference type="ARBA" id="ARBA00022990"/>
    </source>
</evidence>
<dbReference type="InterPro" id="IPR053934">
    <property type="entry name" value="HTTM_dom"/>
</dbReference>
<keyword evidence="9" id="KW-1015">Disulfide bond</keyword>
<reference evidence="17" key="1">
    <citation type="submission" date="2015-12" db="EMBL/GenBank/DDBJ databases">
        <title>De novo transcriptome assembly of four potential Pierce s Disease insect vectors from Arizona vineyards.</title>
        <authorList>
            <person name="Tassone E.E."/>
        </authorList>
    </citation>
    <scope>NUCLEOTIDE SEQUENCE</scope>
</reference>
<dbReference type="GO" id="GO:0019842">
    <property type="term" value="F:vitamin binding"/>
    <property type="evidence" value="ECO:0007669"/>
    <property type="project" value="TreeGrafter"/>
</dbReference>
<dbReference type="SMART" id="SM00752">
    <property type="entry name" value="HTTM"/>
    <property type="match status" value="1"/>
</dbReference>
<feature type="transmembrane region" description="Helical" evidence="15">
    <location>
        <begin position="111"/>
        <end position="144"/>
    </location>
</feature>
<dbReference type="GO" id="GO:0008488">
    <property type="term" value="F:gamma-glutamyl carboxylase activity"/>
    <property type="evidence" value="ECO:0007669"/>
    <property type="project" value="UniProtKB-EC"/>
</dbReference>
<comment type="catalytic activity">
    <reaction evidence="14">
        <text>4-carboxy-L-glutamyl-[protein] + 2,3-epoxyphylloquinone + H2O + H(+) = phylloquinol + L-glutamyl-[protein] + CO2 + O2</text>
        <dbReference type="Rhea" id="RHEA:45140"/>
        <dbReference type="Rhea" id="RHEA-COMP:10208"/>
        <dbReference type="Rhea" id="RHEA-COMP:11094"/>
        <dbReference type="ChEBI" id="CHEBI:15377"/>
        <dbReference type="ChEBI" id="CHEBI:15378"/>
        <dbReference type="ChEBI" id="CHEBI:15379"/>
        <dbReference type="ChEBI" id="CHEBI:15759"/>
        <dbReference type="ChEBI" id="CHEBI:16526"/>
        <dbReference type="ChEBI" id="CHEBI:28433"/>
        <dbReference type="ChEBI" id="CHEBI:29973"/>
        <dbReference type="ChEBI" id="CHEBI:84990"/>
        <dbReference type="EC" id="4.1.1.90"/>
    </reaction>
    <physiologicalReaction direction="right-to-left" evidence="14">
        <dbReference type="Rhea" id="RHEA:45142"/>
    </physiologicalReaction>
</comment>
<evidence type="ECO:0000313" key="18">
    <source>
        <dbReference type="EMBL" id="JAS19078.1"/>
    </source>
</evidence>
<evidence type="ECO:0000256" key="8">
    <source>
        <dbReference type="ARBA" id="ARBA00023136"/>
    </source>
</evidence>
<evidence type="ECO:0000256" key="5">
    <source>
        <dbReference type="ARBA" id="ARBA00022824"/>
    </source>
</evidence>
<dbReference type="Pfam" id="PF22777">
    <property type="entry name" value="VKGC_lumenal_dom"/>
    <property type="match status" value="1"/>
</dbReference>
<dbReference type="EC" id="4.1.1.90" evidence="2"/>
<evidence type="ECO:0000259" key="16">
    <source>
        <dbReference type="SMART" id="SM00752"/>
    </source>
</evidence>
<evidence type="ECO:0000256" key="15">
    <source>
        <dbReference type="SAM" id="Phobius"/>
    </source>
</evidence>
<keyword evidence="6 15" id="KW-1133">Transmembrane helix</keyword>
<feature type="transmembrane region" description="Helical" evidence="15">
    <location>
        <begin position="156"/>
        <end position="176"/>
    </location>
</feature>
<evidence type="ECO:0000256" key="11">
    <source>
        <dbReference type="ARBA" id="ARBA00030083"/>
    </source>
</evidence>
<protein>
    <recommendedName>
        <fullName evidence="3">Vitamin K-dependent gamma-carboxylase</fullName>
        <ecNumber evidence="2">4.1.1.90</ecNumber>
    </recommendedName>
    <alternativeName>
        <fullName evidence="11">Gamma-glutamyl carboxylase</fullName>
    </alternativeName>
    <alternativeName>
        <fullName evidence="12">Peptidyl-glutamate 4-carboxylase</fullName>
    </alternativeName>
    <alternativeName>
        <fullName evidence="13">Vitamin K gamma glutamyl carboxylase</fullName>
    </alternativeName>
</protein>
<dbReference type="PANTHER" id="PTHR12639:SF6">
    <property type="entry name" value="VITAMIN K-DEPENDENT GAMMA-CARBOXYLASE"/>
    <property type="match status" value="1"/>
</dbReference>
<gene>
    <name evidence="17" type="ORF">g.15500</name>
    <name evidence="18" type="ORF">g.15504</name>
</gene>
<evidence type="ECO:0000256" key="3">
    <source>
        <dbReference type="ARBA" id="ARBA00017054"/>
    </source>
</evidence>
<evidence type="ECO:0000256" key="13">
    <source>
        <dbReference type="ARBA" id="ARBA00032107"/>
    </source>
</evidence>
<keyword evidence="10" id="KW-0456">Lyase</keyword>
<evidence type="ECO:0000256" key="6">
    <source>
        <dbReference type="ARBA" id="ARBA00022989"/>
    </source>
</evidence>
<dbReference type="PANTHER" id="PTHR12639">
    <property type="entry name" value="VITAMIN K-DEPENDENT GAMMA-CARBOXYLASE"/>
    <property type="match status" value="1"/>
</dbReference>
<dbReference type="InterPro" id="IPR011020">
    <property type="entry name" value="HTTM-like"/>
</dbReference>
<feature type="transmembrane region" description="Helical" evidence="15">
    <location>
        <begin position="358"/>
        <end position="377"/>
    </location>
</feature>
<keyword evidence="8 15" id="KW-0472">Membrane</keyword>
<dbReference type="Pfam" id="PF05090">
    <property type="entry name" value="HTTM"/>
    <property type="match status" value="1"/>
</dbReference>
<sequence length="666" mass="78633">MARRRRVNTTPMYGEGFRPVEEPTSFFDYEKLLGFHVKDLTSLTRFTKLMYRPMDPSSLGVARILFGMLMFIDTLEERGLSDADIKWGDPKLCRFPLFNFLKPFPLEWMCLIYFLMAVGSIGIMLGAYFKQSCLIFLVPYWYLFFLDKTAWNNHTYMYGLLSILFYFSSANHFWSIDGYYAKVQNDSHVPLWNYAILRFQQFILYFIAGLKKMDQDWIFGYSMSNLSQHWIFDPFLYFLTRQQIDFWIVHIFGFLLDLTIAFWLYFDQTRPFALIALGLFHFMNSRIFSIGMFPYVCLAMMPLFCYSDWARKLSRYVSENICKEQPSKNDICIYQEVEKENGFTNTQKPKEKSNKCNWKYKLTSVFIIFYCSIQGFLPYSHFITKGYNNWTNGLYGYSWDMMVHSWDTVLLVVRIVDKDTGEEHFLDPEAWVNTDKWSKHGDMLIQYAQCIQNNIQNEVNGMSNISINVDVWCSLNKRFQQRMYNPKIDLLTADWSPFQPISWLMPLLTQFSSWRDKMSQIEQQVSTWSNNSDILFVADFPGLYFENYLHEDLTNVTLMVFEGKVILEIEDQGNVSVSEGETISVPTAVLHKIHTVSQTPSCYMYTYMNTTFIESEEIKIITASGFTFRRAMEIRWKNFIRGITLVFNAVLKVVYSVPMVKRVRVL</sequence>